<dbReference type="AlphaFoldDB" id="A0AAP0E6H3"/>
<reference evidence="2 3" key="1">
    <citation type="submission" date="2024-01" db="EMBL/GenBank/DDBJ databases">
        <title>Genome assemblies of Stephania.</title>
        <authorList>
            <person name="Yang L."/>
        </authorList>
    </citation>
    <scope>NUCLEOTIDE SEQUENCE [LARGE SCALE GENOMIC DNA]</scope>
    <source>
        <strain evidence="2">YNDBR</strain>
        <tissue evidence="2">Leaf</tissue>
    </source>
</reference>
<name>A0AAP0E6H3_9MAGN</name>
<sequence length="57" mass="6766">MEDVNSSEARSKWTRVDNSFSKLGVRPNEQQRQGRQSSDDRETTAEIPANLRWRRWC</sequence>
<organism evidence="2 3">
    <name type="scientific">Stephania yunnanensis</name>
    <dbReference type="NCBI Taxonomy" id="152371"/>
    <lineage>
        <taxon>Eukaryota</taxon>
        <taxon>Viridiplantae</taxon>
        <taxon>Streptophyta</taxon>
        <taxon>Embryophyta</taxon>
        <taxon>Tracheophyta</taxon>
        <taxon>Spermatophyta</taxon>
        <taxon>Magnoliopsida</taxon>
        <taxon>Ranunculales</taxon>
        <taxon>Menispermaceae</taxon>
        <taxon>Menispermoideae</taxon>
        <taxon>Cissampelideae</taxon>
        <taxon>Stephania</taxon>
    </lineage>
</organism>
<evidence type="ECO:0000256" key="1">
    <source>
        <dbReference type="SAM" id="MobiDB-lite"/>
    </source>
</evidence>
<gene>
    <name evidence="2" type="ORF">Syun_029910</name>
</gene>
<comment type="caution">
    <text evidence="2">The sequence shown here is derived from an EMBL/GenBank/DDBJ whole genome shotgun (WGS) entry which is preliminary data.</text>
</comment>
<evidence type="ECO:0000313" key="3">
    <source>
        <dbReference type="Proteomes" id="UP001420932"/>
    </source>
</evidence>
<dbReference type="EMBL" id="JBBNAF010000013">
    <property type="protein sequence ID" value="KAK9087516.1"/>
    <property type="molecule type" value="Genomic_DNA"/>
</dbReference>
<feature type="region of interest" description="Disordered" evidence="1">
    <location>
        <begin position="1"/>
        <end position="57"/>
    </location>
</feature>
<evidence type="ECO:0000313" key="2">
    <source>
        <dbReference type="EMBL" id="KAK9087516.1"/>
    </source>
</evidence>
<proteinExistence type="predicted"/>
<keyword evidence="3" id="KW-1185">Reference proteome</keyword>
<dbReference type="Proteomes" id="UP001420932">
    <property type="component" value="Unassembled WGS sequence"/>
</dbReference>
<accession>A0AAP0E6H3</accession>
<protein>
    <submittedName>
        <fullName evidence="2">Uncharacterized protein</fullName>
    </submittedName>
</protein>